<evidence type="ECO:0008006" key="4">
    <source>
        <dbReference type="Google" id="ProtNLM"/>
    </source>
</evidence>
<comment type="caution">
    <text evidence="2">The sequence shown here is derived from an EMBL/GenBank/DDBJ whole genome shotgun (WGS) entry which is preliminary data.</text>
</comment>
<feature type="transmembrane region" description="Helical" evidence="1">
    <location>
        <begin position="186"/>
        <end position="208"/>
    </location>
</feature>
<keyword evidence="1" id="KW-1133">Transmembrane helix</keyword>
<proteinExistence type="predicted"/>
<dbReference type="Pfam" id="PF05552">
    <property type="entry name" value="MS_channel_1st_1"/>
    <property type="match status" value="1"/>
</dbReference>
<feature type="transmembrane region" description="Helical" evidence="1">
    <location>
        <begin position="82"/>
        <end position="105"/>
    </location>
</feature>
<feature type="transmembrane region" description="Helical" evidence="1">
    <location>
        <begin position="117"/>
        <end position="138"/>
    </location>
</feature>
<sequence length="227" mass="24117">MVTQTWSDVLYSSFQSLWLGVADFLPRLILAVVVFIIGWIAAVTLGRVVSQIVGFFRIDKALQKTGIEEHLARGGLKLNSGAFVGGLVKWFFLIVFLVASIDILGLSQVNVFLREVVLVYLPNVIVAALMLLAAALVADALQKIVVSSAKAARIASAHFLGGITKWAIWIFAILAALNQLGIAGTFAQTLFTAFVAMLAIAGGLAFGLGGKDAAARTIDKLRGDISS</sequence>
<protein>
    <recommendedName>
        <fullName evidence="4">Small-conductance mechanosensitive ion channel</fullName>
    </recommendedName>
</protein>
<dbReference type="EMBL" id="PEZL01000001">
    <property type="protein sequence ID" value="PIS13753.1"/>
    <property type="molecule type" value="Genomic_DNA"/>
</dbReference>
<name>A0A2H0WM88_9BACT</name>
<keyword evidence="1" id="KW-0472">Membrane</keyword>
<feature type="transmembrane region" description="Helical" evidence="1">
    <location>
        <begin position="159"/>
        <end position="180"/>
    </location>
</feature>
<keyword evidence="1" id="KW-0812">Transmembrane</keyword>
<dbReference type="AlphaFoldDB" id="A0A2H0WM88"/>
<accession>A0A2H0WM88</accession>
<reference evidence="3" key="1">
    <citation type="submission" date="2017-09" db="EMBL/GenBank/DDBJ databases">
        <title>Depth-based differentiation of microbial function through sediment-hosted aquifers and enrichment of novel symbionts in the deep terrestrial subsurface.</title>
        <authorList>
            <person name="Probst A.J."/>
            <person name="Ladd B."/>
            <person name="Jarett J.K."/>
            <person name="Geller-Mcgrath D.E."/>
            <person name="Sieber C.M.K."/>
            <person name="Emerson J.B."/>
            <person name="Anantharaman K."/>
            <person name="Thomas B.C."/>
            <person name="Malmstrom R."/>
            <person name="Stieglmeier M."/>
            <person name="Klingl A."/>
            <person name="Woyke T."/>
            <person name="Ryan C.M."/>
            <person name="Banfield J.F."/>
        </authorList>
    </citation>
    <scope>NUCLEOTIDE SEQUENCE [LARGE SCALE GENOMIC DNA]</scope>
</reference>
<gene>
    <name evidence="2" type="ORF">COT67_00065</name>
</gene>
<dbReference type="InterPro" id="IPR008910">
    <property type="entry name" value="MSC_TM_helix"/>
</dbReference>
<dbReference type="Gene3D" id="1.10.287.1260">
    <property type="match status" value="1"/>
</dbReference>
<feature type="transmembrane region" description="Helical" evidence="1">
    <location>
        <begin position="28"/>
        <end position="50"/>
    </location>
</feature>
<evidence type="ECO:0000256" key="1">
    <source>
        <dbReference type="SAM" id="Phobius"/>
    </source>
</evidence>
<dbReference type="Proteomes" id="UP000230353">
    <property type="component" value="Unassembled WGS sequence"/>
</dbReference>
<evidence type="ECO:0000313" key="3">
    <source>
        <dbReference type="Proteomes" id="UP000230353"/>
    </source>
</evidence>
<organism evidence="2 3">
    <name type="scientific">Candidatus Tagabacteria bacterium CG09_land_8_20_14_0_10_41_14</name>
    <dbReference type="NCBI Taxonomy" id="1975021"/>
    <lineage>
        <taxon>Bacteria</taxon>
        <taxon>Candidatus Tagaibacteriota</taxon>
    </lineage>
</organism>
<evidence type="ECO:0000313" key="2">
    <source>
        <dbReference type="EMBL" id="PIS13753.1"/>
    </source>
</evidence>